<dbReference type="Gramene" id="TRITD1Av1G102180.1">
    <property type="protein sequence ID" value="TRITD1Av1G102180.1"/>
    <property type="gene ID" value="TRITD1Av1G102180"/>
</dbReference>
<organism evidence="2 3">
    <name type="scientific">Triticum turgidum subsp. durum</name>
    <name type="common">Durum wheat</name>
    <name type="synonym">Triticum durum</name>
    <dbReference type="NCBI Taxonomy" id="4567"/>
    <lineage>
        <taxon>Eukaryota</taxon>
        <taxon>Viridiplantae</taxon>
        <taxon>Streptophyta</taxon>
        <taxon>Embryophyta</taxon>
        <taxon>Tracheophyta</taxon>
        <taxon>Spermatophyta</taxon>
        <taxon>Magnoliopsida</taxon>
        <taxon>Liliopsida</taxon>
        <taxon>Poales</taxon>
        <taxon>Poaceae</taxon>
        <taxon>BOP clade</taxon>
        <taxon>Pooideae</taxon>
        <taxon>Triticodae</taxon>
        <taxon>Triticeae</taxon>
        <taxon>Triticinae</taxon>
        <taxon>Triticum</taxon>
    </lineage>
</organism>
<proteinExistence type="predicted"/>
<dbReference type="Proteomes" id="UP000324705">
    <property type="component" value="Chromosome 1A"/>
</dbReference>
<feature type="region of interest" description="Disordered" evidence="1">
    <location>
        <begin position="48"/>
        <end position="103"/>
    </location>
</feature>
<keyword evidence="3" id="KW-1185">Reference proteome</keyword>
<evidence type="ECO:0000256" key="1">
    <source>
        <dbReference type="SAM" id="MobiDB-lite"/>
    </source>
</evidence>
<evidence type="ECO:0000313" key="2">
    <source>
        <dbReference type="EMBL" id="VAH04466.1"/>
    </source>
</evidence>
<dbReference type="EMBL" id="LT934111">
    <property type="protein sequence ID" value="VAH04466.1"/>
    <property type="molecule type" value="Genomic_DNA"/>
</dbReference>
<dbReference type="AlphaFoldDB" id="A0A9R0Q3P2"/>
<name>A0A9R0Q3P2_TRITD</name>
<protein>
    <submittedName>
        <fullName evidence="2">Uncharacterized protein</fullName>
    </submittedName>
</protein>
<evidence type="ECO:0000313" key="3">
    <source>
        <dbReference type="Proteomes" id="UP000324705"/>
    </source>
</evidence>
<sequence length="103" mass="11041">MPNFRNSNTMLSKSSYLKAAIIPRNVSVKTRCPEATAVQDRIGSRAPCRAVPGRPACSPSVSRAATGERSTTERGKQPLPTTGWLGSLAPNRDRRGVSTYAPV</sequence>
<reference evidence="2 3" key="1">
    <citation type="submission" date="2017-09" db="EMBL/GenBank/DDBJ databases">
        <authorList>
            <consortium name="International Durum Wheat Genome Sequencing Consortium (IDWGSC)"/>
            <person name="Milanesi L."/>
        </authorList>
    </citation>
    <scope>NUCLEOTIDE SEQUENCE [LARGE SCALE GENOMIC DNA]</scope>
    <source>
        <strain evidence="3">cv. Svevo</strain>
    </source>
</reference>
<gene>
    <name evidence="2" type="ORF">TRITD_1Av1G102180</name>
</gene>
<accession>A0A9R0Q3P2</accession>